<reference evidence="3" key="2">
    <citation type="submission" date="2021-10" db="EMBL/GenBank/DDBJ databases">
        <title>Phylogenomics reveals ancestral predisposition of the termite-cultivated fungus Termitomyces towards a domesticated lifestyle.</title>
        <authorList>
            <person name="Auxier B."/>
            <person name="Grum-Grzhimaylo A."/>
            <person name="Cardenas M.E."/>
            <person name="Lodge J.D."/>
            <person name="Laessoe T."/>
            <person name="Pedersen O."/>
            <person name="Smith M.E."/>
            <person name="Kuyper T.W."/>
            <person name="Franco-Molano E.A."/>
            <person name="Baroni T.J."/>
            <person name="Aanen D.K."/>
        </authorList>
    </citation>
    <scope>NUCLEOTIDE SEQUENCE</scope>
    <source>
        <strain evidence="3">AP01</strain>
        <tissue evidence="3">Mycelium</tissue>
    </source>
</reference>
<sequence length="586" mass="64422">MAINIPSIFFRRPRCYASITLGSGPAQETAVVKGANPAWTKTFIFEAAPSSTFSINIVQKSSIFGRNVIAKLEDLVIPSACFEQEITTIHDVRSSMKVVVKWSPAVVTGKVPPTSAAAVTVPTPTIKEVQDISRKWTPADSRSSDRLATVLGYVSVLVKIGDKFAEVHPIAKAAWTVIKASHEVIPIDPSVSTHADALAQIFEAQLEREAKVRELWDIIIDTLDFMEEAEPLKKMQGLETTIQAIMSQLYDCALHLKDYEQKGFFVKVAGGALSTAADDTLTGFVDSFTAIKLKLHQRVSVENWKGIVHLHRQSDIDTLEKIPGAKIQSKWTSESEIICLPATREQLLSDIFDWILTGSETLYWLSGAAGTGKSSVANSVASQCKLLGHLGAFFEFRQDEISLESPYHLFGNLAYQIAFFNDALCKAIVAEYQNFPAQSRIDDLLQLLLLKPLQITTLSRSLVIIIDGLDECVISGKQGHDAIVNILGKVLKSLPKNVKILVTSCHKCTLDQLNETSMGLQQDLTSIDHTEKDIELYINFRLADIAAKKNLGKWKAVTNGLVEQADNLGSYKCYPMASKPLMGQTG</sequence>
<dbReference type="SUPFAM" id="SSF52540">
    <property type="entry name" value="P-loop containing nucleoside triphosphate hydrolases"/>
    <property type="match status" value="1"/>
</dbReference>
<evidence type="ECO:0000313" key="4">
    <source>
        <dbReference type="Proteomes" id="UP000775547"/>
    </source>
</evidence>
<evidence type="ECO:0000259" key="2">
    <source>
        <dbReference type="PROSITE" id="PS50004"/>
    </source>
</evidence>
<organism evidence="3 4">
    <name type="scientific">Asterophora parasitica</name>
    <dbReference type="NCBI Taxonomy" id="117018"/>
    <lineage>
        <taxon>Eukaryota</taxon>
        <taxon>Fungi</taxon>
        <taxon>Dikarya</taxon>
        <taxon>Basidiomycota</taxon>
        <taxon>Agaricomycotina</taxon>
        <taxon>Agaricomycetes</taxon>
        <taxon>Agaricomycetidae</taxon>
        <taxon>Agaricales</taxon>
        <taxon>Tricholomatineae</taxon>
        <taxon>Lyophyllaceae</taxon>
        <taxon>Asterophora</taxon>
    </lineage>
</organism>
<name>A0A9P7KA83_9AGAR</name>
<dbReference type="OrthoDB" id="3269932at2759"/>
<protein>
    <recommendedName>
        <fullName evidence="2">C2 domain-containing protein</fullName>
    </recommendedName>
</protein>
<keyword evidence="1" id="KW-0677">Repeat</keyword>
<keyword evidence="4" id="KW-1185">Reference proteome</keyword>
<dbReference type="PROSITE" id="PS50004">
    <property type="entry name" value="C2"/>
    <property type="match status" value="1"/>
</dbReference>
<evidence type="ECO:0000313" key="3">
    <source>
        <dbReference type="EMBL" id="KAG5641670.1"/>
    </source>
</evidence>
<dbReference type="InterPro" id="IPR027417">
    <property type="entry name" value="P-loop_NTPase"/>
</dbReference>
<dbReference type="Proteomes" id="UP000775547">
    <property type="component" value="Unassembled WGS sequence"/>
</dbReference>
<feature type="domain" description="C2" evidence="2">
    <location>
        <begin position="1"/>
        <end position="103"/>
    </location>
</feature>
<gene>
    <name evidence="3" type="ORF">DXG03_004519</name>
</gene>
<dbReference type="PANTHER" id="PTHR10039:SF14">
    <property type="entry name" value="NACHT DOMAIN-CONTAINING PROTEIN"/>
    <property type="match status" value="1"/>
</dbReference>
<dbReference type="AlphaFoldDB" id="A0A9P7KA83"/>
<dbReference type="Gene3D" id="3.40.50.300">
    <property type="entry name" value="P-loop containing nucleotide triphosphate hydrolases"/>
    <property type="match status" value="1"/>
</dbReference>
<evidence type="ECO:0000256" key="1">
    <source>
        <dbReference type="ARBA" id="ARBA00022737"/>
    </source>
</evidence>
<dbReference type="EMBL" id="JABCKV010000269">
    <property type="protein sequence ID" value="KAG5641670.1"/>
    <property type="molecule type" value="Genomic_DNA"/>
</dbReference>
<dbReference type="InterPro" id="IPR000008">
    <property type="entry name" value="C2_dom"/>
</dbReference>
<dbReference type="PANTHER" id="PTHR10039">
    <property type="entry name" value="AMELOGENIN"/>
    <property type="match status" value="1"/>
</dbReference>
<dbReference type="InterPro" id="IPR056884">
    <property type="entry name" value="NPHP3-like_N"/>
</dbReference>
<comment type="caution">
    <text evidence="3">The sequence shown here is derived from an EMBL/GenBank/DDBJ whole genome shotgun (WGS) entry which is preliminary data.</text>
</comment>
<proteinExistence type="predicted"/>
<accession>A0A9P7KA83</accession>
<dbReference type="Pfam" id="PF24883">
    <property type="entry name" value="NPHP3_N"/>
    <property type="match status" value="1"/>
</dbReference>
<reference evidence="3" key="1">
    <citation type="submission" date="2020-07" db="EMBL/GenBank/DDBJ databases">
        <authorList>
            <person name="Nieuwenhuis M."/>
            <person name="Van De Peppel L.J.J."/>
        </authorList>
    </citation>
    <scope>NUCLEOTIDE SEQUENCE</scope>
    <source>
        <strain evidence="3">AP01</strain>
        <tissue evidence="3">Mycelium</tissue>
    </source>
</reference>